<accession>A0A0C2XNX8</accession>
<evidence type="ECO:0000313" key="2">
    <source>
        <dbReference type="Proteomes" id="UP000054549"/>
    </source>
</evidence>
<evidence type="ECO:0000313" key="1">
    <source>
        <dbReference type="EMBL" id="KIL70883.1"/>
    </source>
</evidence>
<protein>
    <submittedName>
        <fullName evidence="1">Uncharacterized protein</fullName>
    </submittedName>
</protein>
<sequence length="399" mass="45495">MADISDNLLGIGIDETLIIGSVADAVCTASGLNHGRPSSTNQISRCLRENLSEETTDYVPKSDTEPAPIPIYRLPADVLCSIIELYCQVQLPVTFPLRFDHPQLIASQVCSAWRQIMLDNPIFWNRIAVAISQYTHYDQMVKAIRIWLSQAKDLPCCICLSLLYDHPLFQLNIHENMVRDVIAPHKCKSLAVTFADHHLHDLLHLPDEKLSCIEHLYLYHIHHENSRETVSMLDFHRLTNLTSFSLKAFVLRHGHPMVPRAEDQYFQIFSGIPWHQLRHIHLDAWLPVLRCLTILETSSPVLETCSLFVSENLSFATSPLSQITPIHCQQLREFKAHINPGITLDVGDSFLLLLRLPKLKSLTLHYHKNVQVSTDFQTLLRMHGVCPMRLEQLSVFGLS</sequence>
<gene>
    <name evidence="1" type="ORF">M378DRAFT_6766</name>
</gene>
<name>A0A0C2XNX8_AMAMK</name>
<proteinExistence type="predicted"/>
<reference evidence="1 2" key="1">
    <citation type="submission" date="2014-04" db="EMBL/GenBank/DDBJ databases">
        <title>Evolutionary Origins and Diversification of the Mycorrhizal Mutualists.</title>
        <authorList>
            <consortium name="DOE Joint Genome Institute"/>
            <consortium name="Mycorrhizal Genomics Consortium"/>
            <person name="Kohler A."/>
            <person name="Kuo A."/>
            <person name="Nagy L.G."/>
            <person name="Floudas D."/>
            <person name="Copeland A."/>
            <person name="Barry K.W."/>
            <person name="Cichocki N."/>
            <person name="Veneault-Fourrey C."/>
            <person name="LaButti K."/>
            <person name="Lindquist E.A."/>
            <person name="Lipzen A."/>
            <person name="Lundell T."/>
            <person name="Morin E."/>
            <person name="Murat C."/>
            <person name="Riley R."/>
            <person name="Ohm R."/>
            <person name="Sun H."/>
            <person name="Tunlid A."/>
            <person name="Henrissat B."/>
            <person name="Grigoriev I.V."/>
            <person name="Hibbett D.S."/>
            <person name="Martin F."/>
        </authorList>
    </citation>
    <scope>NUCLEOTIDE SEQUENCE [LARGE SCALE GENOMIC DNA]</scope>
    <source>
        <strain evidence="1 2">Koide BX008</strain>
    </source>
</reference>
<organism evidence="1 2">
    <name type="scientific">Amanita muscaria (strain Koide BX008)</name>
    <dbReference type="NCBI Taxonomy" id="946122"/>
    <lineage>
        <taxon>Eukaryota</taxon>
        <taxon>Fungi</taxon>
        <taxon>Dikarya</taxon>
        <taxon>Basidiomycota</taxon>
        <taxon>Agaricomycotina</taxon>
        <taxon>Agaricomycetes</taxon>
        <taxon>Agaricomycetidae</taxon>
        <taxon>Agaricales</taxon>
        <taxon>Pluteineae</taxon>
        <taxon>Amanitaceae</taxon>
        <taxon>Amanita</taxon>
    </lineage>
</organism>
<dbReference type="EMBL" id="KN818223">
    <property type="protein sequence ID" value="KIL70883.1"/>
    <property type="molecule type" value="Genomic_DNA"/>
</dbReference>
<dbReference type="OrthoDB" id="3047302at2759"/>
<dbReference type="Proteomes" id="UP000054549">
    <property type="component" value="Unassembled WGS sequence"/>
</dbReference>
<keyword evidence="2" id="KW-1185">Reference proteome</keyword>
<dbReference type="InParanoid" id="A0A0C2XNX8"/>
<dbReference type="HOGENOM" id="CLU_690731_0_0_1"/>
<dbReference type="AlphaFoldDB" id="A0A0C2XNX8"/>